<evidence type="ECO:0000256" key="6">
    <source>
        <dbReference type="ARBA" id="ARBA00023180"/>
    </source>
</evidence>
<dbReference type="InterPro" id="IPR018469">
    <property type="entry name" value="Dual_oxidase_maturation_fac"/>
</dbReference>
<reference evidence="8" key="1">
    <citation type="submission" date="2021-06" db="EMBL/GenBank/DDBJ databases">
        <authorList>
            <person name="Hodson N. C."/>
            <person name="Mongue J. A."/>
            <person name="Jaron S. K."/>
        </authorList>
    </citation>
    <scope>NUCLEOTIDE SEQUENCE</scope>
</reference>
<evidence type="ECO:0008006" key="10">
    <source>
        <dbReference type="Google" id="ProtNLM"/>
    </source>
</evidence>
<name>A0A8J2PPW1_9HEXA</name>
<feature type="transmembrane region" description="Helical" evidence="7">
    <location>
        <begin position="92"/>
        <end position="113"/>
    </location>
</feature>
<keyword evidence="6" id="KW-0325">Glycoprotein</keyword>
<comment type="subcellular location">
    <subcellularLocation>
        <location evidence="1">Membrane</location>
        <topology evidence="1">Multi-pass membrane protein</topology>
    </subcellularLocation>
</comment>
<evidence type="ECO:0000313" key="9">
    <source>
        <dbReference type="Proteomes" id="UP000708208"/>
    </source>
</evidence>
<keyword evidence="9" id="KW-1185">Reference proteome</keyword>
<feature type="transmembrane region" description="Helical" evidence="7">
    <location>
        <begin position="227"/>
        <end position="249"/>
    </location>
</feature>
<evidence type="ECO:0000256" key="2">
    <source>
        <dbReference type="ARBA" id="ARBA00009816"/>
    </source>
</evidence>
<protein>
    <recommendedName>
        <fullName evidence="10">Dual oxidase maturation factor 1</fullName>
    </recommendedName>
</protein>
<feature type="transmembrane region" description="Helical" evidence="7">
    <location>
        <begin position="61"/>
        <end position="80"/>
    </location>
</feature>
<accession>A0A8J2PPW1</accession>
<evidence type="ECO:0000256" key="3">
    <source>
        <dbReference type="ARBA" id="ARBA00022692"/>
    </source>
</evidence>
<dbReference type="Pfam" id="PF10204">
    <property type="entry name" value="DuoxA"/>
    <property type="match status" value="1"/>
</dbReference>
<gene>
    <name evidence="8" type="ORF">AFUS01_LOCUS33181</name>
</gene>
<evidence type="ECO:0000256" key="1">
    <source>
        <dbReference type="ARBA" id="ARBA00004141"/>
    </source>
</evidence>
<proteinExistence type="inferred from homology"/>
<dbReference type="EMBL" id="CAJVCH010527893">
    <property type="protein sequence ID" value="CAG7822941.1"/>
    <property type="molecule type" value="Genomic_DNA"/>
</dbReference>
<dbReference type="OrthoDB" id="10042652at2759"/>
<evidence type="ECO:0000256" key="4">
    <source>
        <dbReference type="ARBA" id="ARBA00022989"/>
    </source>
</evidence>
<organism evidence="8 9">
    <name type="scientific">Allacma fusca</name>
    <dbReference type="NCBI Taxonomy" id="39272"/>
    <lineage>
        <taxon>Eukaryota</taxon>
        <taxon>Metazoa</taxon>
        <taxon>Ecdysozoa</taxon>
        <taxon>Arthropoda</taxon>
        <taxon>Hexapoda</taxon>
        <taxon>Collembola</taxon>
        <taxon>Symphypleona</taxon>
        <taxon>Sminthuridae</taxon>
        <taxon>Allacma</taxon>
    </lineage>
</organism>
<dbReference type="Proteomes" id="UP000708208">
    <property type="component" value="Unassembled WGS sequence"/>
</dbReference>
<dbReference type="GO" id="GO:0015031">
    <property type="term" value="P:protein transport"/>
    <property type="evidence" value="ECO:0007669"/>
    <property type="project" value="InterPro"/>
</dbReference>
<feature type="transmembrane region" description="Helical" evidence="7">
    <location>
        <begin position="256"/>
        <end position="278"/>
    </location>
</feature>
<dbReference type="AlphaFoldDB" id="A0A8J2PPW1"/>
<keyword evidence="4 7" id="KW-1133">Transmembrane helix</keyword>
<keyword evidence="5 7" id="KW-0472">Membrane</keyword>
<dbReference type="PANTHER" id="PTHR31158:SF10">
    <property type="entry name" value="LD27791P"/>
    <property type="match status" value="1"/>
</dbReference>
<evidence type="ECO:0000256" key="5">
    <source>
        <dbReference type="ARBA" id="ARBA00023136"/>
    </source>
</evidence>
<keyword evidence="3 7" id="KW-0812">Transmembrane</keyword>
<sequence>MEQGSQVVAVGNQSSHDKFIHYDGWPYPSWFFSTARWNPGGPTWYGDISYRTPAWLYAERSIIEILTIIIILVLMFLMIFPIIKYRLNSTITALNTIGIGMTIALCMVMPEWLSGSTEFESVLDHLSLQRYSMKVGVHIGLSSFNVTLDYLSELPENVSLDSPSSLVSAGNFWYNEKISTYHPDDLVPVMGNSLRRGMPSPLITVIHFLTASTLGFEWPHRVGEAGFHVYIILLFALLGWFGAVLLTACIPRYSSYAFIAVGVLMVAATLIYFYWAMIDLVFPCIVIEDNFVQVKYGACYWTCLGVGVWSIIYGFTLATFDITHPDSFLTIFDIDYDEKRTLARANRLNLFAPISNAPYRD</sequence>
<evidence type="ECO:0000313" key="8">
    <source>
        <dbReference type="EMBL" id="CAG7822941.1"/>
    </source>
</evidence>
<dbReference type="GO" id="GO:0005789">
    <property type="term" value="C:endoplasmic reticulum membrane"/>
    <property type="evidence" value="ECO:0007669"/>
    <property type="project" value="InterPro"/>
</dbReference>
<dbReference type="PANTHER" id="PTHR31158">
    <property type="entry name" value="DUAL OXIDASE 2"/>
    <property type="match status" value="1"/>
</dbReference>
<feature type="transmembrane region" description="Helical" evidence="7">
    <location>
        <begin position="298"/>
        <end position="320"/>
    </location>
</feature>
<evidence type="ECO:0000256" key="7">
    <source>
        <dbReference type="SAM" id="Phobius"/>
    </source>
</evidence>
<comment type="similarity">
    <text evidence="2">Belongs to the DUOXA family.</text>
</comment>
<comment type="caution">
    <text evidence="8">The sequence shown here is derived from an EMBL/GenBank/DDBJ whole genome shotgun (WGS) entry which is preliminary data.</text>
</comment>